<sequence length="430" mass="47204">MSDTNYQGQFQAGMIDPLNKGLGALAQPLAPQQAGQVRWNLLNEDISLPAAVLYEEKIAHNLKWMQDFVGQYQVKLAPHGKTTMAPKLFARQLDTGAWGITLATAHQTLAAYHHGVRRVIMANQLVGKRNMAIISELLADPSFEFFCLVDSAALADQLGRFFAERKQTLNVLLELGPAGGRTGVRDDAQQQAVLAAIGRWDSLALAGVEVYEGVLKEEADIRRFLQRAVACLKDLSARGQLARRLAQGPAVLTGAGSAWYDVVAEEFGQADIGAALDVVLRPGCYLTHDVGIYRAAQSQIQVRNPVAHSMRSQLQPALQLWAYVQSIPEADKAIIALGKRDAAFDAGLPAPVTRFRPGQDTQPQATPAHWEVTGMMDQHAYLKIAEGDDIQVGDMIAFDISHPCLTFDKWRHLVVVDQRFDVTDIVQTFF</sequence>
<evidence type="ECO:0000256" key="2">
    <source>
        <dbReference type="ARBA" id="ARBA00023239"/>
    </source>
</evidence>
<dbReference type="Gene3D" id="2.40.37.20">
    <property type="entry name" value="D-serine dehydratase-like domain"/>
    <property type="match status" value="1"/>
</dbReference>
<dbReference type="InterPro" id="IPR042208">
    <property type="entry name" value="D-ser_dehydrat-like_sf"/>
</dbReference>
<organism evidence="4 5">
    <name type="scientific">Herbaspirillum aquaticum</name>
    <dbReference type="NCBI Taxonomy" id="568783"/>
    <lineage>
        <taxon>Bacteria</taxon>
        <taxon>Pseudomonadati</taxon>
        <taxon>Pseudomonadota</taxon>
        <taxon>Betaproteobacteria</taxon>
        <taxon>Burkholderiales</taxon>
        <taxon>Oxalobacteraceae</taxon>
        <taxon>Herbaspirillum</taxon>
    </lineage>
</organism>
<dbReference type="GO" id="GO:0016829">
    <property type="term" value="F:lyase activity"/>
    <property type="evidence" value="ECO:0007669"/>
    <property type="project" value="UniProtKB-KW"/>
</dbReference>
<dbReference type="SMART" id="SM01119">
    <property type="entry name" value="D-ser_dehydrat"/>
    <property type="match status" value="1"/>
</dbReference>
<keyword evidence="2" id="KW-0456">Lyase</keyword>
<feature type="domain" description="D-serine dehydratase-like" evidence="3">
    <location>
        <begin position="317"/>
        <end position="417"/>
    </location>
</feature>
<evidence type="ECO:0000313" key="5">
    <source>
        <dbReference type="Proteomes" id="UP000214747"/>
    </source>
</evidence>
<dbReference type="InterPro" id="IPR051466">
    <property type="entry name" value="D-amino_acid_metab_enzyme"/>
</dbReference>
<comment type="caution">
    <text evidence="4">The sequence shown here is derived from an EMBL/GenBank/DDBJ whole genome shotgun (WGS) entry which is preliminary data.</text>
</comment>
<dbReference type="Gene3D" id="3.20.20.10">
    <property type="entry name" value="Alanine racemase"/>
    <property type="match status" value="1"/>
</dbReference>
<gene>
    <name evidence="4" type="ORF">CEJ45_05385</name>
</gene>
<dbReference type="InterPro" id="IPR029066">
    <property type="entry name" value="PLP-binding_barrel"/>
</dbReference>
<accession>A0A225SXB2</accession>
<name>A0A225SXB2_9BURK</name>
<dbReference type="PANTHER" id="PTHR28004:SF8">
    <property type="entry name" value="D-SERINE DEAMINASE"/>
    <property type="match status" value="1"/>
</dbReference>
<dbReference type="Proteomes" id="UP000214747">
    <property type="component" value="Unassembled WGS sequence"/>
</dbReference>
<evidence type="ECO:0000313" key="4">
    <source>
        <dbReference type="EMBL" id="OWY35837.1"/>
    </source>
</evidence>
<evidence type="ECO:0000256" key="1">
    <source>
        <dbReference type="ARBA" id="ARBA00005323"/>
    </source>
</evidence>
<evidence type="ECO:0000259" key="3">
    <source>
        <dbReference type="SMART" id="SM01119"/>
    </source>
</evidence>
<dbReference type="InterPro" id="IPR001608">
    <property type="entry name" value="Ala_racemase_N"/>
</dbReference>
<dbReference type="PANTHER" id="PTHR28004">
    <property type="entry name" value="ZGC:162816-RELATED"/>
    <property type="match status" value="1"/>
</dbReference>
<dbReference type="Pfam" id="PF14031">
    <property type="entry name" value="D-ser_dehydrat"/>
    <property type="match status" value="1"/>
</dbReference>
<dbReference type="InterPro" id="IPR026956">
    <property type="entry name" value="D-ser_dehydrat-like_dom"/>
</dbReference>
<proteinExistence type="inferred from homology"/>
<dbReference type="Pfam" id="PF01168">
    <property type="entry name" value="Ala_racemase_N"/>
    <property type="match status" value="1"/>
</dbReference>
<dbReference type="RefSeq" id="WP_088754169.1">
    <property type="nucleotide sequence ID" value="NZ_NJGV01000004.1"/>
</dbReference>
<dbReference type="AlphaFoldDB" id="A0A225SXB2"/>
<reference evidence="4 5" key="1">
    <citation type="journal article" date="2010" name="Int. J. Syst. Evol. Microbiol.">
        <title>Reclassification of Herbaspirillum putei as a later heterotypic synonym of Herbaspirillum huttiense, with the description of H. huttiense subsp. huttiense subsp. nov. and H. huttiense subsp. putei subsp. nov., comb. nov., and description of Herbaspirillum aquaticum sp. nov.</title>
        <authorList>
            <person name="Dobritsa A.P."/>
            <person name="Reddy M.C."/>
            <person name="Samadpour M."/>
        </authorList>
    </citation>
    <scope>NUCLEOTIDE SEQUENCE [LARGE SCALE GENOMIC DNA]</scope>
    <source>
        <strain evidence="4 5">IEH 4430</strain>
    </source>
</reference>
<keyword evidence="5" id="KW-1185">Reference proteome</keyword>
<protein>
    <submittedName>
        <fullName evidence="4">Amino acid deaminase</fullName>
    </submittedName>
</protein>
<comment type="similarity">
    <text evidence="1">Belongs to the DSD1 family.</text>
</comment>
<dbReference type="CDD" id="cd06818">
    <property type="entry name" value="PLPDE_III_cryptic_DSD"/>
    <property type="match status" value="1"/>
</dbReference>
<dbReference type="EMBL" id="NJGV01000004">
    <property type="protein sequence ID" value="OWY35837.1"/>
    <property type="molecule type" value="Genomic_DNA"/>
</dbReference>
<dbReference type="SUPFAM" id="SSF51419">
    <property type="entry name" value="PLP-binding barrel"/>
    <property type="match status" value="1"/>
</dbReference>